<evidence type="ECO:0000313" key="4">
    <source>
        <dbReference type="EMBL" id="KIM96392.1"/>
    </source>
</evidence>
<dbReference type="HOGENOM" id="CLU_002540_1_0_1"/>
<evidence type="ECO:0000256" key="1">
    <source>
        <dbReference type="SAM" id="MobiDB-lite"/>
    </source>
</evidence>
<evidence type="ECO:0000256" key="2">
    <source>
        <dbReference type="SAM" id="SignalP"/>
    </source>
</evidence>
<gene>
    <name evidence="4" type="ORF">OIDMADRAFT_183179</name>
</gene>
<dbReference type="SUPFAM" id="SSF51126">
    <property type="entry name" value="Pectin lyase-like"/>
    <property type="match status" value="2"/>
</dbReference>
<dbReference type="InterPro" id="IPR011050">
    <property type="entry name" value="Pectin_lyase_fold/virulence"/>
</dbReference>
<reference evidence="5" key="2">
    <citation type="submission" date="2015-01" db="EMBL/GenBank/DDBJ databases">
        <title>Evolutionary Origins and Diversification of the Mycorrhizal Mutualists.</title>
        <authorList>
            <consortium name="DOE Joint Genome Institute"/>
            <consortium name="Mycorrhizal Genomics Consortium"/>
            <person name="Kohler A."/>
            <person name="Kuo A."/>
            <person name="Nagy L.G."/>
            <person name="Floudas D."/>
            <person name="Copeland A."/>
            <person name="Barry K.W."/>
            <person name="Cichocki N."/>
            <person name="Veneault-Fourrey C."/>
            <person name="LaButti K."/>
            <person name="Lindquist E.A."/>
            <person name="Lipzen A."/>
            <person name="Lundell T."/>
            <person name="Morin E."/>
            <person name="Murat C."/>
            <person name="Riley R."/>
            <person name="Ohm R."/>
            <person name="Sun H."/>
            <person name="Tunlid A."/>
            <person name="Henrissat B."/>
            <person name="Grigoriev I.V."/>
            <person name="Hibbett D.S."/>
            <person name="Martin F."/>
        </authorList>
    </citation>
    <scope>NUCLEOTIDE SEQUENCE [LARGE SCALE GENOMIC DNA]</scope>
    <source>
        <strain evidence="5">Zn</strain>
    </source>
</reference>
<feature type="region of interest" description="Disordered" evidence="1">
    <location>
        <begin position="341"/>
        <end position="361"/>
    </location>
</feature>
<dbReference type="InterPro" id="IPR024535">
    <property type="entry name" value="RHGA/B-epi-like_pectate_lyase"/>
</dbReference>
<name>A0A0C3D396_OIDMZ</name>
<keyword evidence="5" id="KW-1185">Reference proteome</keyword>
<protein>
    <recommendedName>
        <fullName evidence="3">Rhamnogalacturonase A/B/Epimerase-like pectate lyase domain-containing protein</fullName>
    </recommendedName>
</protein>
<evidence type="ECO:0000313" key="5">
    <source>
        <dbReference type="Proteomes" id="UP000054321"/>
    </source>
</evidence>
<dbReference type="OrthoDB" id="1046782at2759"/>
<feature type="chain" id="PRO_5002173493" description="Rhamnogalacturonase A/B/Epimerase-like pectate lyase domain-containing protein" evidence="2">
    <location>
        <begin position="17"/>
        <end position="751"/>
    </location>
</feature>
<sequence length="751" mass="79424">MKSFAAIVSLLGFASALPVTERSGPLEKRASTWWYASQDHSHSNDPYGYDVVQSVNAGDAQGLRDSIANGGRPAFNSEGATYLANAPRVVYLPPGTYELDSTLYLYTDTVILGDPTAPPTIKAASGFSGDSLIVGGAAGDYPSGHGELHFSVQLKNVILDTTTNTASNFNALHWRVAQNCALVNVQITLPSGMHTGIYLGQGSTISTSDVTIENGAIGFYYNGHQQDQLKGITFSKNTVGVQISGGNAITIIGSTWDTCGTSVSVTGINAFIALIDGTIKNSGVTMDISGNADSLNFMIENLNKDSSSTSDIVRINGQTVIASAAHVDTYLYGNLAGSNYGNGKTTPHQTNQPPVKNGRPDALAPSGSYPIVAALSYSDKTAADVINVKDPSQNGNRQVASDNTGDQSQALNDILAMAAQQGKVVFFPSGVYRVQDTVKVPVGTEMVGEAWSTISGYGDSFNDESNPKAIVQIGQPNDKGVAHIQDMRFTVGQQLAGAIICQVNMAGNQPGDVAIHNSLITVGGTQDTEIDCSDEANCKAAYYGLHLAATSSAYIDNFWSWVADHASDNQGKGTAAAGKFGIIVESTVATWLMGIGSEHWWNSQLFFNGAENVLTSFFQSETNYRQNNGASVSPPNPFNVVSSDPDFSWCNGDAACLMGANEYYNGGKNLYHYSAGMYNFNNGYQGNMNVIINIPQNLQLYGLTTHMAYANLKVGDEVWATDSTNGGGDGYNGAWGSVIAGYLDHAQTSPA</sequence>
<evidence type="ECO:0000259" key="3">
    <source>
        <dbReference type="Pfam" id="PF12708"/>
    </source>
</evidence>
<dbReference type="Pfam" id="PF12708">
    <property type="entry name" value="Pect-lyase_RHGA_epim"/>
    <property type="match status" value="2"/>
</dbReference>
<proteinExistence type="predicted"/>
<feature type="compositionally biased region" description="Polar residues" evidence="1">
    <location>
        <begin position="341"/>
        <end position="354"/>
    </location>
</feature>
<accession>A0A0C3D396</accession>
<dbReference type="EMBL" id="KN832884">
    <property type="protein sequence ID" value="KIM96392.1"/>
    <property type="molecule type" value="Genomic_DNA"/>
</dbReference>
<dbReference type="Proteomes" id="UP000054321">
    <property type="component" value="Unassembled WGS sequence"/>
</dbReference>
<feature type="signal peptide" evidence="2">
    <location>
        <begin position="1"/>
        <end position="16"/>
    </location>
</feature>
<dbReference type="AlphaFoldDB" id="A0A0C3D396"/>
<reference evidence="4 5" key="1">
    <citation type="submission" date="2014-04" db="EMBL/GenBank/DDBJ databases">
        <authorList>
            <consortium name="DOE Joint Genome Institute"/>
            <person name="Kuo A."/>
            <person name="Martino E."/>
            <person name="Perotto S."/>
            <person name="Kohler A."/>
            <person name="Nagy L.G."/>
            <person name="Floudas D."/>
            <person name="Copeland A."/>
            <person name="Barry K.W."/>
            <person name="Cichocki N."/>
            <person name="Veneault-Fourrey C."/>
            <person name="LaButti K."/>
            <person name="Lindquist E.A."/>
            <person name="Lipzen A."/>
            <person name="Lundell T."/>
            <person name="Morin E."/>
            <person name="Murat C."/>
            <person name="Sun H."/>
            <person name="Tunlid A."/>
            <person name="Henrissat B."/>
            <person name="Grigoriev I.V."/>
            <person name="Hibbett D.S."/>
            <person name="Martin F."/>
            <person name="Nordberg H.P."/>
            <person name="Cantor M.N."/>
            <person name="Hua S.X."/>
        </authorList>
    </citation>
    <scope>NUCLEOTIDE SEQUENCE [LARGE SCALE GENOMIC DNA]</scope>
    <source>
        <strain evidence="4 5">Zn</strain>
    </source>
</reference>
<dbReference type="InterPro" id="IPR012334">
    <property type="entry name" value="Pectin_lyas_fold"/>
</dbReference>
<dbReference type="CDD" id="cd23668">
    <property type="entry name" value="GH55_beta13glucanase-like"/>
    <property type="match status" value="1"/>
</dbReference>
<dbReference type="STRING" id="913774.A0A0C3D396"/>
<organism evidence="4 5">
    <name type="scientific">Oidiodendron maius (strain Zn)</name>
    <dbReference type="NCBI Taxonomy" id="913774"/>
    <lineage>
        <taxon>Eukaryota</taxon>
        <taxon>Fungi</taxon>
        <taxon>Dikarya</taxon>
        <taxon>Ascomycota</taxon>
        <taxon>Pezizomycotina</taxon>
        <taxon>Leotiomycetes</taxon>
        <taxon>Leotiomycetes incertae sedis</taxon>
        <taxon>Myxotrichaceae</taxon>
        <taxon>Oidiodendron</taxon>
    </lineage>
</organism>
<feature type="domain" description="Rhamnogalacturonase A/B/Epimerase-like pectate lyase" evidence="3">
    <location>
        <begin position="85"/>
        <end position="261"/>
    </location>
</feature>
<dbReference type="InParanoid" id="A0A0C3D396"/>
<dbReference type="Gene3D" id="2.160.20.10">
    <property type="entry name" value="Single-stranded right-handed beta-helix, Pectin lyase-like"/>
    <property type="match status" value="2"/>
</dbReference>
<feature type="domain" description="Rhamnogalacturonase A/B/Epimerase-like pectate lyase" evidence="3">
    <location>
        <begin position="400"/>
        <end position="559"/>
    </location>
</feature>
<keyword evidence="2" id="KW-0732">Signal</keyword>